<reference evidence="2" key="2">
    <citation type="journal article" date="2022" name="Elife">
        <title>Obligate sexual reproduction of a homothallic fungus closely related to the Cryptococcus pathogenic species complex.</title>
        <authorList>
            <person name="Passer A.R."/>
            <person name="Clancey S.A."/>
            <person name="Shea T."/>
            <person name="David-Palma M."/>
            <person name="Averette A.F."/>
            <person name="Boekhout T."/>
            <person name="Porcel B.M."/>
            <person name="Nowrousian M."/>
            <person name="Cuomo C.A."/>
            <person name="Sun S."/>
            <person name="Heitman J."/>
            <person name="Coelho M.A."/>
        </authorList>
    </citation>
    <scope>NUCLEOTIDE SEQUENCE</scope>
    <source>
        <strain evidence="2">CBS 7841</strain>
    </source>
</reference>
<feature type="region of interest" description="Disordered" evidence="1">
    <location>
        <begin position="459"/>
        <end position="487"/>
    </location>
</feature>
<feature type="compositionally biased region" description="Polar residues" evidence="1">
    <location>
        <begin position="213"/>
        <end position="226"/>
    </location>
</feature>
<protein>
    <submittedName>
        <fullName evidence="2">Uncharacterized protein</fullName>
    </submittedName>
</protein>
<feature type="compositionally biased region" description="Polar residues" evidence="1">
    <location>
        <begin position="329"/>
        <end position="341"/>
    </location>
</feature>
<proteinExistence type="predicted"/>
<name>A0A1E3IB08_9TREE</name>
<dbReference type="VEuPathDB" id="FungiDB:L203_04693"/>
<feature type="region of interest" description="Disordered" evidence="1">
    <location>
        <begin position="76"/>
        <end position="119"/>
    </location>
</feature>
<accession>A0A1E3IB08</accession>
<dbReference type="KEGG" id="cdep:91087099"/>
<feature type="compositionally biased region" description="Basic and acidic residues" evidence="1">
    <location>
        <begin position="291"/>
        <end position="312"/>
    </location>
</feature>
<dbReference type="OrthoDB" id="2574332at2759"/>
<feature type="region of interest" description="Disordered" evidence="1">
    <location>
        <begin position="329"/>
        <end position="351"/>
    </location>
</feature>
<dbReference type="AlphaFoldDB" id="A0A1E3IB08"/>
<evidence type="ECO:0000313" key="2">
    <source>
        <dbReference type="EMBL" id="WVN87700.1"/>
    </source>
</evidence>
<feature type="compositionally biased region" description="Basic and acidic residues" evidence="1">
    <location>
        <begin position="180"/>
        <end position="189"/>
    </location>
</feature>
<gene>
    <name evidence="2" type="ORF">L203_102888</name>
</gene>
<dbReference type="GeneID" id="91087099"/>
<feature type="region of interest" description="Disordered" evidence="1">
    <location>
        <begin position="282"/>
        <end position="316"/>
    </location>
</feature>
<sequence>MPRRSSTKSKPCSVTQPLIAYCPPTLPSHADLQCNSVQHPSEQPQLISHFSDWGSVASKRDKKGDRLSEGFRKIMTRSGKRSERRNRSESDADFFLPDQPSQIEPTRKSSSRSRPASEYFPNFLRTSTYTSTRLSRLEDGFHGSGCSPLSLKDKRAKQKRLVDHPASPYEIVVIHHNKDEQRNRDKSCETRQIGSASPRYSDKQHLVDRTQTLDKLSNSHRASSTPKGHHEISTPSSIELEKRYSQPNKIKAHFIRDSKTMKMTPQSVKQPHEIDVFASIPPLGSTKMKRSKTEKLSKHSRTKSERPSERACRYSGRQDQPMKYINGQATQNPNHGRTVSESYHGHRSQGSLDRAEARQMIERMASTHKFKVMNPDPPSPEFIASNLPTATKRQGVQMSTFANSNNAYCSLSGGDEGSAAEYSVPLILGKSPSAVPQFEQYTAPSRSLRYSPFKKSVELSRKNSSSMARSDSRERHSNMSSSVHPKAAKVIRSNSLNSFQTVSCHPPSEATVPSVYGGIHASDIGSREADKEFLTNRRKNSEPAGDFRYQRWIPSGRGLGMDRLVGSYKRHSSVTDMYLETLYGQDLGFVPSKSAAWMGNTCRKELDKANIPAEMSSKSLRQTKKAGLVNQHLVA</sequence>
<dbReference type="Proteomes" id="UP000094043">
    <property type="component" value="Chromosome 3"/>
</dbReference>
<reference evidence="2" key="3">
    <citation type="submission" date="2024-01" db="EMBL/GenBank/DDBJ databases">
        <authorList>
            <person name="Coelho M.A."/>
            <person name="David-Palma M."/>
            <person name="Shea T."/>
            <person name="Sun S."/>
            <person name="Cuomo C.A."/>
            <person name="Heitman J."/>
        </authorList>
    </citation>
    <scope>NUCLEOTIDE SEQUENCE</scope>
    <source>
        <strain evidence="2">CBS 7841</strain>
    </source>
</reference>
<feature type="region of interest" description="Disordered" evidence="1">
    <location>
        <begin position="180"/>
        <end position="235"/>
    </location>
</feature>
<evidence type="ECO:0000256" key="1">
    <source>
        <dbReference type="SAM" id="MobiDB-lite"/>
    </source>
</evidence>
<reference evidence="2" key="1">
    <citation type="submission" date="2016-06" db="EMBL/GenBank/DDBJ databases">
        <authorList>
            <person name="Cuomo C."/>
            <person name="Litvintseva A."/>
            <person name="Heitman J."/>
            <person name="Chen Y."/>
            <person name="Sun S."/>
            <person name="Springer D."/>
            <person name="Dromer F."/>
            <person name="Young S."/>
            <person name="Zeng Q."/>
            <person name="Chapman S."/>
            <person name="Gujja S."/>
            <person name="Saif S."/>
            <person name="Birren B."/>
        </authorList>
    </citation>
    <scope>NUCLEOTIDE SEQUENCE</scope>
    <source>
        <strain evidence="2">CBS 7841</strain>
    </source>
</reference>
<keyword evidence="3" id="KW-1185">Reference proteome</keyword>
<dbReference type="RefSeq" id="XP_066068400.1">
    <property type="nucleotide sequence ID" value="XM_066212303.1"/>
</dbReference>
<organism evidence="2 3">
    <name type="scientific">Cryptococcus depauperatus CBS 7841</name>
    <dbReference type="NCBI Taxonomy" id="1295531"/>
    <lineage>
        <taxon>Eukaryota</taxon>
        <taxon>Fungi</taxon>
        <taxon>Dikarya</taxon>
        <taxon>Basidiomycota</taxon>
        <taxon>Agaricomycotina</taxon>
        <taxon>Tremellomycetes</taxon>
        <taxon>Tremellales</taxon>
        <taxon>Cryptococcaceae</taxon>
        <taxon>Cryptococcus</taxon>
    </lineage>
</organism>
<feature type="compositionally biased region" description="Basic and acidic residues" evidence="1">
    <location>
        <begin position="200"/>
        <end position="212"/>
    </location>
</feature>
<dbReference type="EMBL" id="CP143786">
    <property type="protein sequence ID" value="WVN87700.1"/>
    <property type="molecule type" value="Genomic_DNA"/>
</dbReference>
<evidence type="ECO:0000313" key="3">
    <source>
        <dbReference type="Proteomes" id="UP000094043"/>
    </source>
</evidence>